<reference evidence="1" key="1">
    <citation type="submission" date="2022-08" db="EMBL/GenBank/DDBJ databases">
        <title>A Global Phylogenomic Analysis of the Shiitake Genus Lentinula.</title>
        <authorList>
            <consortium name="DOE Joint Genome Institute"/>
            <person name="Sierra-Patev S."/>
            <person name="Min B."/>
            <person name="Naranjo-Ortiz M."/>
            <person name="Looney B."/>
            <person name="Konkel Z."/>
            <person name="Slot J.C."/>
            <person name="Sakamoto Y."/>
            <person name="Steenwyk J.L."/>
            <person name="Rokas A."/>
            <person name="Carro J."/>
            <person name="Camarero S."/>
            <person name="Ferreira P."/>
            <person name="Molpeceres G."/>
            <person name="Ruiz-Duenas F.J."/>
            <person name="Serrano A."/>
            <person name="Henrissat B."/>
            <person name="Drula E."/>
            <person name="Hughes K.W."/>
            <person name="Mata J.L."/>
            <person name="Ishikawa N.K."/>
            <person name="Vargas-Isla R."/>
            <person name="Ushijima S."/>
            <person name="Smith C.A."/>
            <person name="Ahrendt S."/>
            <person name="Andreopoulos W."/>
            <person name="He G."/>
            <person name="Labutti K."/>
            <person name="Lipzen A."/>
            <person name="Ng V."/>
            <person name="Riley R."/>
            <person name="Sandor L."/>
            <person name="Barry K."/>
            <person name="Martinez A.T."/>
            <person name="Xiao Y."/>
            <person name="Gibbons J.G."/>
            <person name="Terashima K."/>
            <person name="Grigoriev I.V."/>
            <person name="Hibbett D.S."/>
        </authorList>
    </citation>
    <scope>NUCLEOTIDE SEQUENCE</scope>
    <source>
        <strain evidence="1">JLM2183</strain>
    </source>
</reference>
<comment type="caution">
    <text evidence="1">The sequence shown here is derived from an EMBL/GenBank/DDBJ whole genome shotgun (WGS) entry which is preliminary data.</text>
</comment>
<dbReference type="Gene3D" id="4.10.60.10">
    <property type="entry name" value="Zinc finger, CCHC-type"/>
    <property type="match status" value="1"/>
</dbReference>
<evidence type="ECO:0000313" key="2">
    <source>
        <dbReference type="Proteomes" id="UP001150266"/>
    </source>
</evidence>
<proteinExistence type="predicted"/>
<dbReference type="EMBL" id="JAOTPV010000002">
    <property type="protein sequence ID" value="KAJ4488179.1"/>
    <property type="molecule type" value="Genomic_DNA"/>
</dbReference>
<protein>
    <recommendedName>
        <fullName evidence="3">CCHC-type domain-containing protein</fullName>
    </recommendedName>
</protein>
<keyword evidence="2" id="KW-1185">Reference proteome</keyword>
<sequence length="259" mass="28903">MSQRGDDSGTAEWRLRQKQADTGPNDKVILIINTSNLWQGKDRVATYTATFKQYASRTGYSDADLRDRFYDHLSKRIKDGLVNSQANTDLMQALISEAIHIDNRQNERADEEGKQYTRNTLKFSSYTPTPFVPAHDPNTMDVDVTTTGRSAEDYRRSMMGRCYGCGSREHRKADGHHEWDVCNHCGLTGHVAAICRRKFLGLPRPPPRSAAATSTVADPSTSIAATMPAPAADFTKILQMLTAGQKELAEQMAELRSNF</sequence>
<evidence type="ECO:0000313" key="1">
    <source>
        <dbReference type="EMBL" id="KAJ4488179.1"/>
    </source>
</evidence>
<dbReference type="AlphaFoldDB" id="A0A9W9DV84"/>
<gene>
    <name evidence="1" type="ORF">J3R30DRAFT_3790669</name>
</gene>
<organism evidence="1 2">
    <name type="scientific">Lentinula aciculospora</name>
    <dbReference type="NCBI Taxonomy" id="153920"/>
    <lineage>
        <taxon>Eukaryota</taxon>
        <taxon>Fungi</taxon>
        <taxon>Dikarya</taxon>
        <taxon>Basidiomycota</taxon>
        <taxon>Agaricomycotina</taxon>
        <taxon>Agaricomycetes</taxon>
        <taxon>Agaricomycetidae</taxon>
        <taxon>Agaricales</taxon>
        <taxon>Marasmiineae</taxon>
        <taxon>Omphalotaceae</taxon>
        <taxon>Lentinula</taxon>
    </lineage>
</organism>
<dbReference type="Proteomes" id="UP001150266">
    <property type="component" value="Unassembled WGS sequence"/>
</dbReference>
<name>A0A9W9DV84_9AGAR</name>
<accession>A0A9W9DV84</accession>
<dbReference type="OrthoDB" id="3051317at2759"/>
<evidence type="ECO:0008006" key="3">
    <source>
        <dbReference type="Google" id="ProtNLM"/>
    </source>
</evidence>